<proteinExistence type="predicted"/>
<comment type="caution">
    <text evidence="1">The sequence shown here is derived from an EMBL/GenBank/DDBJ whole genome shotgun (WGS) entry which is preliminary data.</text>
</comment>
<organism evidence="1">
    <name type="scientific">marine sediment metagenome</name>
    <dbReference type="NCBI Taxonomy" id="412755"/>
    <lineage>
        <taxon>unclassified sequences</taxon>
        <taxon>metagenomes</taxon>
        <taxon>ecological metagenomes</taxon>
    </lineage>
</organism>
<evidence type="ECO:0000313" key="1">
    <source>
        <dbReference type="EMBL" id="KKN57678.1"/>
    </source>
</evidence>
<sequence length="140" mass="15843">MIKTEICKYCGDDYIPKRRGAQKFCSNSCRSLNWKNNQPIQELKVPVANSKDEEPIIAEKPSLQEKMSLAGIANAAVGVAAVELAKDFVTPYANKPATKKDIEDLKAFLKSRYFLVKNMRRDIHGRQAYFDIVTGNIIYK</sequence>
<dbReference type="AlphaFoldDB" id="A0A0F9UVK7"/>
<protein>
    <submittedName>
        <fullName evidence="1">Uncharacterized protein</fullName>
    </submittedName>
</protein>
<reference evidence="1" key="1">
    <citation type="journal article" date="2015" name="Nature">
        <title>Complex archaea that bridge the gap between prokaryotes and eukaryotes.</title>
        <authorList>
            <person name="Spang A."/>
            <person name="Saw J.H."/>
            <person name="Jorgensen S.L."/>
            <person name="Zaremba-Niedzwiedzka K."/>
            <person name="Martijn J."/>
            <person name="Lind A.E."/>
            <person name="van Eijk R."/>
            <person name="Schleper C."/>
            <person name="Guy L."/>
            <person name="Ettema T.J."/>
        </authorList>
    </citation>
    <scope>NUCLEOTIDE SEQUENCE</scope>
</reference>
<dbReference type="EMBL" id="LAZR01000794">
    <property type="protein sequence ID" value="KKN57678.1"/>
    <property type="molecule type" value="Genomic_DNA"/>
</dbReference>
<gene>
    <name evidence="1" type="ORF">LCGC14_0559750</name>
</gene>
<accession>A0A0F9UVK7</accession>
<name>A0A0F9UVK7_9ZZZZ</name>